<dbReference type="NCBIfam" id="TIGR03260">
    <property type="entry name" value="met_CoM_red_D"/>
    <property type="match status" value="1"/>
</dbReference>
<accession>A0AAE4SAI8</accession>
<evidence type="ECO:0000313" key="3">
    <source>
        <dbReference type="Proteomes" id="UP001273136"/>
    </source>
</evidence>
<evidence type="ECO:0008006" key="4">
    <source>
        <dbReference type="Google" id="ProtNLM"/>
    </source>
</evidence>
<organism evidence="2 3">
    <name type="scientific">Methanorbis furvi</name>
    <dbReference type="NCBI Taxonomy" id="3028299"/>
    <lineage>
        <taxon>Archaea</taxon>
        <taxon>Methanobacteriati</taxon>
        <taxon>Methanobacteriota</taxon>
        <taxon>Stenosarchaea group</taxon>
        <taxon>Methanomicrobia</taxon>
        <taxon>Methanomicrobiales</taxon>
        <taxon>Methanocorpusculaceae</taxon>
        <taxon>Methanorbis</taxon>
    </lineage>
</organism>
<protein>
    <recommendedName>
        <fullName evidence="4">Methyl-coenzyme M reductase operon protein D</fullName>
    </recommendedName>
</protein>
<dbReference type="RefSeq" id="WP_338094443.1">
    <property type="nucleotide sequence ID" value="NZ_JAWDKA010000006.1"/>
</dbReference>
<sequence length="157" mass="17666">MTELTYPQLRIVPTRFLNPETTEKLLGELCEIDGIRRLVLNGPNLPAVIPYGPARGMANDTSYRRSIMVCGEEFVLHIHVGTILVELESAEVISQVKLVCDEVFADKFPYGISEGTYMRSNMTTTDYAKYGIVEDERILGMSDPKSKQRPIILQGNR</sequence>
<gene>
    <name evidence="2" type="ORF">McpAg1_12600</name>
</gene>
<dbReference type="EMBL" id="JAWDKA010000006">
    <property type="protein sequence ID" value="MDV0442039.1"/>
    <property type="molecule type" value="Genomic_DNA"/>
</dbReference>
<dbReference type="Proteomes" id="UP001273136">
    <property type="component" value="Unassembled WGS sequence"/>
</dbReference>
<keyword evidence="3" id="KW-1185">Reference proteome</keyword>
<dbReference type="PIRSF" id="PIRSF005636">
    <property type="entry name" value="McrD"/>
    <property type="match status" value="1"/>
</dbReference>
<dbReference type="GO" id="GO:0015948">
    <property type="term" value="P:methanogenesis"/>
    <property type="evidence" value="ECO:0007669"/>
    <property type="project" value="UniProtKB-KW"/>
</dbReference>
<comment type="caution">
    <text evidence="2">The sequence shown here is derived from an EMBL/GenBank/DDBJ whole genome shotgun (WGS) entry which is preliminary data.</text>
</comment>
<evidence type="ECO:0000313" key="2">
    <source>
        <dbReference type="EMBL" id="MDV0442039.1"/>
    </source>
</evidence>
<proteinExistence type="predicted"/>
<evidence type="ECO:0000256" key="1">
    <source>
        <dbReference type="ARBA" id="ARBA00022994"/>
    </source>
</evidence>
<keyword evidence="1" id="KW-0484">Methanogenesis</keyword>
<reference evidence="2" key="1">
    <citation type="submission" date="2023-06" db="EMBL/GenBank/DDBJ databases">
        <title>Genome sequence of Methancorpusculaceae sp. Ag1.</title>
        <authorList>
            <person name="Protasov E."/>
            <person name="Platt K."/>
            <person name="Poehlein A."/>
            <person name="Daniel R."/>
            <person name="Brune A."/>
        </authorList>
    </citation>
    <scope>NUCLEOTIDE SEQUENCE</scope>
    <source>
        <strain evidence="2">Ag1</strain>
    </source>
</reference>
<dbReference type="Pfam" id="PF02505">
    <property type="entry name" value="MCR_D"/>
    <property type="match status" value="1"/>
</dbReference>
<name>A0AAE4SAI8_9EURY</name>
<dbReference type="InterPro" id="IPR003901">
    <property type="entry name" value="Me_CoM_Rdtase_D"/>
</dbReference>
<dbReference type="AlphaFoldDB" id="A0AAE4SAI8"/>